<dbReference type="EMBL" id="HBEM01004648">
    <property type="protein sequence ID" value="CAD8434830.1"/>
    <property type="molecule type" value="Transcribed_RNA"/>
</dbReference>
<reference evidence="1" key="1">
    <citation type="submission" date="2021-01" db="EMBL/GenBank/DDBJ databases">
        <authorList>
            <person name="Corre E."/>
            <person name="Pelletier E."/>
            <person name="Niang G."/>
            <person name="Scheremetjew M."/>
            <person name="Finn R."/>
            <person name="Kale V."/>
            <person name="Holt S."/>
            <person name="Cochrane G."/>
            <person name="Meng A."/>
            <person name="Brown T."/>
            <person name="Cohen L."/>
        </authorList>
    </citation>
    <scope>NUCLEOTIDE SEQUENCE</scope>
    <source>
        <strain evidence="1">CCMP2058</strain>
    </source>
</reference>
<sequence>MKTDEKIKGIYTHYFNRYNKASFNSNLGISLEECCYAVDKYCGAKTGVSPLDFLMALHFAWKYPEGHYGGVIWKICKQTYSEKVWKAICIIEAFMDEIKMENRLKSAIWIDGPAAVFTLIRRTS</sequence>
<evidence type="ECO:0000313" key="1">
    <source>
        <dbReference type="EMBL" id="CAD8434830.1"/>
    </source>
</evidence>
<protein>
    <submittedName>
        <fullName evidence="1">Uncharacterized protein</fullName>
    </submittedName>
</protein>
<organism evidence="1">
    <name type="scientific">Amorphochlora amoebiformis</name>
    <dbReference type="NCBI Taxonomy" id="1561963"/>
    <lineage>
        <taxon>Eukaryota</taxon>
        <taxon>Sar</taxon>
        <taxon>Rhizaria</taxon>
        <taxon>Cercozoa</taxon>
        <taxon>Chlorarachniophyceae</taxon>
        <taxon>Amorphochlora</taxon>
    </lineage>
</organism>
<name>A0A7S0CVG0_9EUKA</name>
<dbReference type="AlphaFoldDB" id="A0A7S0CVG0"/>
<gene>
    <name evidence="1" type="ORF">LAMO00422_LOCUS3256</name>
</gene>
<proteinExistence type="predicted"/>
<accession>A0A7S0CVG0</accession>